<evidence type="ECO:0000313" key="4">
    <source>
        <dbReference type="Proteomes" id="UP000009282"/>
    </source>
</evidence>
<sequence>MKIESKDTDIESLLVGSYFHIPRFQRPYSWDDENLNDFWNDVVVNQSEDYFIGSMVVFKKEKQQFGVVDGQQRLTTITILLCVIRDCFLKVGSNDLAEGIHQLVERKDRSNRNEYVLKTETSFPYFQEHIQKFDDDPELDVDIQIEEKNLSNAHIRFNKLVGSVISAIDNDASIPEENKNQVKIDKLVNLRDAVLNLSLIFITLDNEDDAYLIFETLNTRGKDLALTDLVKNHFSKHLKARGAVDHARLKWESMLDTIHNSSSDIASDNFIYHFWSSRYEAVPLKKLFPKIKKEIIKATAKEYLNSLVSDSKIYRSIHEPTYEWSKNESEVSDSLYALQMFKLSQPTPATMSLVRAYREDKIKYKKLRDSLSAIEKFHFIFTAITSSRSSGGISAMYSSFAIRLFESKDSQEASNLIQEFVTKLRDKRPSLEEFNVAFKEVIYTNSNSKQKNLVRYILEKFSLHYGYKFPVDFDELTIEHLSPQKNIGHDGWTESSIGCLGNLIFLDQKVNGELDIKGFLEKKYILNDTGCSLPEFILNTNEWTPDHVYRNAEEMAQVAYSEIWRI</sequence>
<evidence type="ECO:0000313" key="3">
    <source>
        <dbReference type="EMBL" id="AEP29687.1"/>
    </source>
</evidence>
<dbReference type="EMBL" id="CP003060">
    <property type="protein sequence ID" value="AEP29687.1"/>
    <property type="molecule type" value="Genomic_DNA"/>
</dbReference>
<name>G4QGQ0_GLANF</name>
<dbReference type="HOGENOM" id="CLU_011736_6_1_6"/>
<dbReference type="InterPro" id="IPR011089">
    <property type="entry name" value="GmrSD_C"/>
</dbReference>
<keyword evidence="4" id="KW-1185">Reference proteome</keyword>
<dbReference type="KEGG" id="gni:GNIT_1569"/>
<organism evidence="3 4">
    <name type="scientific">Glaciecola nitratireducens (strain JCM 12485 / KCTC 12276 / FR1064)</name>
    <dbReference type="NCBI Taxonomy" id="1085623"/>
    <lineage>
        <taxon>Bacteria</taxon>
        <taxon>Pseudomonadati</taxon>
        <taxon>Pseudomonadota</taxon>
        <taxon>Gammaproteobacteria</taxon>
        <taxon>Alteromonadales</taxon>
        <taxon>Alteromonadaceae</taxon>
        <taxon>Brumicola</taxon>
    </lineage>
</organism>
<protein>
    <submittedName>
        <fullName evidence="3">RloF protein</fullName>
    </submittedName>
</protein>
<reference evidence="3 4" key="1">
    <citation type="journal article" date="2011" name="J. Bacteriol.">
        <title>Complete genome sequence of seawater bacterium Glaciecola nitratireducens FR1064T.</title>
        <authorList>
            <person name="Bian F."/>
            <person name="Qin Q.L."/>
            <person name="Xie B.B."/>
            <person name="Shu Y.L."/>
            <person name="Zhang X.Y."/>
            <person name="Yu Y."/>
            <person name="Chen B."/>
            <person name="Chen X.L."/>
            <person name="Zhou B.C."/>
            <person name="Zhang Y.Z."/>
        </authorList>
    </citation>
    <scope>NUCLEOTIDE SEQUENCE [LARGE SCALE GENOMIC DNA]</scope>
    <source>
        <strain evidence="4">JCM 12485 / KCTC 12276 / FR1064</strain>
    </source>
</reference>
<dbReference type="RefSeq" id="WP_014108561.1">
    <property type="nucleotide sequence ID" value="NC_016041.1"/>
</dbReference>
<evidence type="ECO:0000259" key="2">
    <source>
        <dbReference type="Pfam" id="PF07510"/>
    </source>
</evidence>
<dbReference type="InterPro" id="IPR004919">
    <property type="entry name" value="GmrSD_N"/>
</dbReference>
<dbReference type="OrthoDB" id="9798761at2"/>
<dbReference type="PANTHER" id="PTHR35149">
    <property type="entry name" value="SLL5132 PROTEIN"/>
    <property type="match status" value="1"/>
</dbReference>
<gene>
    <name evidence="3" type="ordered locus">GNIT_1569</name>
</gene>
<proteinExistence type="predicted"/>
<dbReference type="Pfam" id="PF03235">
    <property type="entry name" value="GmrSD_N"/>
    <property type="match status" value="1"/>
</dbReference>
<dbReference type="eggNOG" id="COG1479">
    <property type="taxonomic scope" value="Bacteria"/>
</dbReference>
<dbReference type="Pfam" id="PF07510">
    <property type="entry name" value="GmrSD_C"/>
    <property type="match status" value="1"/>
</dbReference>
<evidence type="ECO:0000259" key="1">
    <source>
        <dbReference type="Pfam" id="PF03235"/>
    </source>
</evidence>
<dbReference type="Proteomes" id="UP000009282">
    <property type="component" value="Chromosome"/>
</dbReference>
<feature type="domain" description="GmrSD restriction endonucleases C-terminal" evidence="2">
    <location>
        <begin position="431"/>
        <end position="558"/>
    </location>
</feature>
<accession>G4QGQ0</accession>
<feature type="domain" description="GmrSD restriction endonucleases N-terminal" evidence="1">
    <location>
        <begin position="17"/>
        <end position="234"/>
    </location>
</feature>
<dbReference type="AlphaFoldDB" id="G4QGQ0"/>
<dbReference type="PANTHER" id="PTHR35149:SF2">
    <property type="entry name" value="DUF262 DOMAIN-CONTAINING PROTEIN"/>
    <property type="match status" value="1"/>
</dbReference>